<reference evidence="2 3" key="1">
    <citation type="submission" date="2019-03" db="EMBL/GenBank/DDBJ databases">
        <title>Genomic Encyclopedia of Type Strains, Phase IV (KMG-IV): sequencing the most valuable type-strain genomes for metagenomic binning, comparative biology and taxonomic classification.</title>
        <authorList>
            <person name="Goeker M."/>
        </authorList>
    </citation>
    <scope>NUCLEOTIDE SEQUENCE [LARGE SCALE GENOMIC DNA]</scope>
    <source>
        <strain evidence="2 3">DSM 100059</strain>
    </source>
</reference>
<keyword evidence="1" id="KW-0812">Transmembrane</keyword>
<proteinExistence type="predicted"/>
<evidence type="ECO:0000256" key="1">
    <source>
        <dbReference type="SAM" id="Phobius"/>
    </source>
</evidence>
<evidence type="ECO:0000313" key="2">
    <source>
        <dbReference type="EMBL" id="TDW96357.1"/>
    </source>
</evidence>
<keyword evidence="1" id="KW-0472">Membrane</keyword>
<evidence type="ECO:0000313" key="3">
    <source>
        <dbReference type="Proteomes" id="UP000294498"/>
    </source>
</evidence>
<comment type="caution">
    <text evidence="2">The sequence shown here is derived from an EMBL/GenBank/DDBJ whole genome shotgun (WGS) entry which is preliminary data.</text>
</comment>
<dbReference type="AlphaFoldDB" id="A0A4R8DFY1"/>
<keyword evidence="1" id="KW-1133">Transmembrane helix</keyword>
<dbReference type="Proteomes" id="UP000294498">
    <property type="component" value="Unassembled WGS sequence"/>
</dbReference>
<feature type="transmembrane region" description="Helical" evidence="1">
    <location>
        <begin position="23"/>
        <end position="42"/>
    </location>
</feature>
<organism evidence="2 3">
    <name type="scientific">Dinghuibacter silviterrae</name>
    <dbReference type="NCBI Taxonomy" id="1539049"/>
    <lineage>
        <taxon>Bacteria</taxon>
        <taxon>Pseudomonadati</taxon>
        <taxon>Bacteroidota</taxon>
        <taxon>Chitinophagia</taxon>
        <taxon>Chitinophagales</taxon>
        <taxon>Chitinophagaceae</taxon>
        <taxon>Dinghuibacter</taxon>
    </lineage>
</organism>
<gene>
    <name evidence="2" type="ORF">EDB95_4185</name>
</gene>
<keyword evidence="3" id="KW-1185">Reference proteome</keyword>
<dbReference type="EMBL" id="SODV01000002">
    <property type="protein sequence ID" value="TDW96357.1"/>
    <property type="molecule type" value="Genomic_DNA"/>
</dbReference>
<sequence>MQHAGAFSDYIEYQKQAGMSFQYRAFALILLFSSCIPSMKAWDRQHVRRYAKHADDIRALGKFSVDYSSHNAWREFLIDTIQNKTLKKRFHSVGIYGSVSVNLRDSTVTFSRLYLRGLLDLVYVWAKVPPDSAKYKDYTRVADGLYYLQGDFPLM</sequence>
<accession>A0A4R8DFY1</accession>
<name>A0A4R8DFY1_9BACT</name>
<protein>
    <submittedName>
        <fullName evidence="2">Uncharacterized protein</fullName>
    </submittedName>
</protein>